<dbReference type="AlphaFoldDB" id="A0A1Y1S4D6"/>
<comment type="caution">
    <text evidence="1">The sequence shown here is derived from an EMBL/GenBank/DDBJ whole genome shotgun (WGS) entry which is preliminary data.</text>
</comment>
<gene>
    <name evidence="1" type="ORF">ECANGB1_514</name>
</gene>
<accession>A0A1Y1S4D6</accession>
<protein>
    <submittedName>
        <fullName evidence="1">Uncharacterized protein</fullName>
    </submittedName>
</protein>
<keyword evidence="2" id="KW-1185">Reference proteome</keyword>
<dbReference type="Proteomes" id="UP000192639">
    <property type="component" value="Unassembled WGS sequence"/>
</dbReference>
<sequence>MLLLSIGFMFSASRRETSIVDDLVDGLVDGLVDVYYQTMQLVQTRTSHDEEIVVLVTALDSQFSDFVNVEFDDKEKMIREQYDEFISRINQMDVQPVTGAISEYENNMLPISANYSSLDDVEAKHSELSSSLDKLKKACDMLHTQRKELLKCCHYFKMAKFLYRMCQALDDPIDDFDGDISLEIEQFYFSDDEVSCDEHLINIFKEASEKACELVNMSGIIQDLLQKRYALIQDCILSTKTLN</sequence>
<dbReference type="VEuPathDB" id="MicrosporidiaDB:ECANGB1_514"/>
<organism evidence="1 2">
    <name type="scientific">Enterospora canceri</name>
    <dbReference type="NCBI Taxonomy" id="1081671"/>
    <lineage>
        <taxon>Eukaryota</taxon>
        <taxon>Fungi</taxon>
        <taxon>Fungi incertae sedis</taxon>
        <taxon>Microsporidia</taxon>
        <taxon>Enterocytozoonidae</taxon>
        <taxon>Enterospora</taxon>
    </lineage>
</organism>
<evidence type="ECO:0000313" key="2">
    <source>
        <dbReference type="Proteomes" id="UP000192639"/>
    </source>
</evidence>
<proteinExistence type="predicted"/>
<evidence type="ECO:0000313" key="1">
    <source>
        <dbReference type="EMBL" id="ORD93241.1"/>
    </source>
</evidence>
<reference evidence="1 2" key="1">
    <citation type="journal article" date="2017" name="Environ. Microbiol.">
        <title>Decay of the glycolytic pathway and adaptation to intranuclear parasitism within Enterocytozoonidae microsporidia.</title>
        <authorList>
            <person name="Wiredu Boakye D."/>
            <person name="Jaroenlak P."/>
            <person name="Prachumwat A."/>
            <person name="Williams T.A."/>
            <person name="Bateman K.S."/>
            <person name="Itsathitphaisarn O."/>
            <person name="Sritunyalucksana K."/>
            <person name="Paszkiewicz K.H."/>
            <person name="Moore K.A."/>
            <person name="Stentiford G.D."/>
            <person name="Williams B.A."/>
        </authorList>
    </citation>
    <scope>NUCLEOTIDE SEQUENCE [LARGE SCALE GENOMIC DNA]</scope>
    <source>
        <strain evidence="1 2">GB1</strain>
    </source>
</reference>
<name>A0A1Y1S4D6_9MICR</name>
<dbReference type="EMBL" id="LWDP01000134">
    <property type="protein sequence ID" value="ORD93241.1"/>
    <property type="molecule type" value="Genomic_DNA"/>
</dbReference>